<feature type="region of interest" description="Disordered" evidence="1">
    <location>
        <begin position="1"/>
        <end position="23"/>
    </location>
</feature>
<dbReference type="Proteomes" id="UP000030747">
    <property type="component" value="Unassembled WGS sequence"/>
</dbReference>
<reference evidence="2" key="2">
    <citation type="submission" date="2013-10" db="EMBL/GenBank/DDBJ databases">
        <authorList>
            <person name="Aslett M."/>
        </authorList>
    </citation>
    <scope>NUCLEOTIDE SEQUENCE [LARGE SCALE GENOMIC DNA]</scope>
    <source>
        <strain evidence="2">Houghton</strain>
    </source>
</reference>
<dbReference type="OrthoDB" id="10349474at2759"/>
<feature type="region of interest" description="Disordered" evidence="1">
    <location>
        <begin position="81"/>
        <end position="108"/>
    </location>
</feature>
<dbReference type="RefSeq" id="XP_013231310.1">
    <property type="nucleotide sequence ID" value="XM_013375856.1"/>
</dbReference>
<evidence type="ECO:0000313" key="2">
    <source>
        <dbReference type="EMBL" id="CDJ40560.1"/>
    </source>
</evidence>
<evidence type="ECO:0000256" key="1">
    <source>
        <dbReference type="SAM" id="MobiDB-lite"/>
    </source>
</evidence>
<reference evidence="2" key="1">
    <citation type="submission" date="2013-10" db="EMBL/GenBank/DDBJ databases">
        <title>Genomic analysis of the causative agents of coccidiosis in chickens.</title>
        <authorList>
            <person name="Reid A.J."/>
            <person name="Blake D."/>
            <person name="Billington K."/>
            <person name="Browne H."/>
            <person name="Dunn M."/>
            <person name="Hung S."/>
            <person name="Kawahara F."/>
            <person name="Miranda-Saavedra D."/>
            <person name="Mourier T."/>
            <person name="Nagra H."/>
            <person name="Otto T.D."/>
            <person name="Rawlings N."/>
            <person name="Sanchez A."/>
            <person name="Sanders M."/>
            <person name="Subramaniam C."/>
            <person name="Tay Y."/>
            <person name="Dear P."/>
            <person name="Doerig C."/>
            <person name="Gruber A."/>
            <person name="Parkinson J."/>
            <person name="Shirley M."/>
            <person name="Wan K.L."/>
            <person name="Berriman M."/>
            <person name="Tomley F."/>
            <person name="Pain A."/>
        </authorList>
    </citation>
    <scope>NUCLEOTIDE SEQUENCE [LARGE SCALE GENOMIC DNA]</scope>
    <source>
        <strain evidence="2">Houghton</strain>
    </source>
</reference>
<sequence>MLRNATATIQGRAGLQNSGMTQTSWECRLEEGQEARPKVHEYEVKYKYNHEEQTVVSSQVKPPNAQDKVYSVLSRLDAYKDPAEPQRQDSTTPPQGSCACTRVPVSKE</sequence>
<dbReference type="VEuPathDB" id="ToxoDB:ETH2_1237400"/>
<evidence type="ECO:0000313" key="3">
    <source>
        <dbReference type="Proteomes" id="UP000030747"/>
    </source>
</evidence>
<dbReference type="GeneID" id="25253125"/>
<gene>
    <name evidence="2" type="ORF">ETH_00019985</name>
</gene>
<organism evidence="2 3">
    <name type="scientific">Eimeria tenella</name>
    <name type="common">Coccidian parasite</name>
    <dbReference type="NCBI Taxonomy" id="5802"/>
    <lineage>
        <taxon>Eukaryota</taxon>
        <taxon>Sar</taxon>
        <taxon>Alveolata</taxon>
        <taxon>Apicomplexa</taxon>
        <taxon>Conoidasida</taxon>
        <taxon>Coccidia</taxon>
        <taxon>Eucoccidiorida</taxon>
        <taxon>Eimeriorina</taxon>
        <taxon>Eimeriidae</taxon>
        <taxon>Eimeria</taxon>
    </lineage>
</organism>
<protein>
    <submittedName>
        <fullName evidence="2">Uncharacterized protein</fullName>
    </submittedName>
</protein>
<dbReference type="EMBL" id="HG675163">
    <property type="protein sequence ID" value="CDJ40560.1"/>
    <property type="molecule type" value="Genomic_DNA"/>
</dbReference>
<proteinExistence type="predicted"/>
<dbReference type="AlphaFoldDB" id="U6KYI8"/>
<name>U6KYI8_EIMTE</name>
<dbReference type="VEuPathDB" id="ToxoDB:ETH_00019985"/>
<accession>U6KYI8</accession>
<keyword evidence="3" id="KW-1185">Reference proteome</keyword>